<gene>
    <name evidence="3" type="primary">POLX_8</name>
    <name evidence="3" type="ORF">Bhyg_01022</name>
</gene>
<protein>
    <submittedName>
        <fullName evidence="3">Retrovirus-related Pol polyprotein from transposon TNT 1-94</fullName>
    </submittedName>
</protein>
<feature type="domain" description="Retrovirus-related Pol polyprotein from transposon TNT 1-94-like beta-barrel" evidence="2">
    <location>
        <begin position="39"/>
        <end position="117"/>
    </location>
</feature>
<organism evidence="3 4">
    <name type="scientific">Pseudolycoriella hygida</name>
    <dbReference type="NCBI Taxonomy" id="35572"/>
    <lineage>
        <taxon>Eukaryota</taxon>
        <taxon>Metazoa</taxon>
        <taxon>Ecdysozoa</taxon>
        <taxon>Arthropoda</taxon>
        <taxon>Hexapoda</taxon>
        <taxon>Insecta</taxon>
        <taxon>Pterygota</taxon>
        <taxon>Neoptera</taxon>
        <taxon>Endopterygota</taxon>
        <taxon>Diptera</taxon>
        <taxon>Nematocera</taxon>
        <taxon>Sciaroidea</taxon>
        <taxon>Sciaridae</taxon>
        <taxon>Pseudolycoriella</taxon>
    </lineage>
</organism>
<evidence type="ECO:0000313" key="3">
    <source>
        <dbReference type="EMBL" id="KAJ6645813.1"/>
    </source>
</evidence>
<dbReference type="Pfam" id="PF22936">
    <property type="entry name" value="Pol_BBD"/>
    <property type="match status" value="1"/>
</dbReference>
<reference evidence="3" key="1">
    <citation type="submission" date="2022-07" db="EMBL/GenBank/DDBJ databases">
        <authorList>
            <person name="Trinca V."/>
            <person name="Uliana J.V.C."/>
            <person name="Torres T.T."/>
            <person name="Ward R.J."/>
            <person name="Monesi N."/>
        </authorList>
    </citation>
    <scope>NUCLEOTIDE SEQUENCE</scope>
    <source>
        <strain evidence="3">HSMRA1968</strain>
        <tissue evidence="3">Whole embryos</tissue>
    </source>
</reference>
<sequence length="386" mass="42754">SRNTPANVSSNPNGSAKFVRHTAFTVAFIAKNEKNKNEWFLDSAASSNMTPFGDIVNKKVQCSIKHIATANDSKMKVNCVGSVNLNISDNHIEAKEVLHVPELSVNLLSVSKLVKSGNTVVFDMDGCRIYNSFNELVTKCKETSGVYKIRTDDPKCMYTKVCGNKLVQWHRLLGHLNYQSMLKMRDGAVNGIKFGNDSDLLKSCEICPMGKQARLPFPISNNRAKNFLDLIHADVCGDMEDKTGDGAKDKSTVSSFNSDDFVNDIQLNDTVDDEPNESIINISSSSEESDVTFSEADDTMRDPDYVSSFDDPGDLSCFTSRGVKLTDTTGLFSYCPSYIYFGNASKVFCITPFAQLVVFGSLKHRCNDKAFIFIKERNISEVPSFL</sequence>
<name>A0A9Q0N8M8_9DIPT</name>
<dbReference type="InterPro" id="IPR054722">
    <property type="entry name" value="PolX-like_BBD"/>
</dbReference>
<feature type="non-terminal residue" evidence="3">
    <location>
        <position position="386"/>
    </location>
</feature>
<dbReference type="Proteomes" id="UP001151699">
    <property type="component" value="Chromosome A"/>
</dbReference>
<evidence type="ECO:0000259" key="2">
    <source>
        <dbReference type="Pfam" id="PF22936"/>
    </source>
</evidence>
<proteinExistence type="predicted"/>
<dbReference type="InterPro" id="IPR025724">
    <property type="entry name" value="GAG-pre-integrase_dom"/>
</dbReference>
<dbReference type="EMBL" id="WJQU01000001">
    <property type="protein sequence ID" value="KAJ6645813.1"/>
    <property type="molecule type" value="Genomic_DNA"/>
</dbReference>
<dbReference type="OrthoDB" id="8053277at2759"/>
<keyword evidence="4" id="KW-1185">Reference proteome</keyword>
<feature type="domain" description="GAG-pre-integrase" evidence="1">
    <location>
        <begin position="153"/>
        <end position="212"/>
    </location>
</feature>
<evidence type="ECO:0000313" key="4">
    <source>
        <dbReference type="Proteomes" id="UP001151699"/>
    </source>
</evidence>
<dbReference type="Pfam" id="PF13976">
    <property type="entry name" value="gag_pre-integrs"/>
    <property type="match status" value="1"/>
</dbReference>
<dbReference type="AlphaFoldDB" id="A0A9Q0N8M8"/>
<evidence type="ECO:0000259" key="1">
    <source>
        <dbReference type="Pfam" id="PF13976"/>
    </source>
</evidence>
<comment type="caution">
    <text evidence="3">The sequence shown here is derived from an EMBL/GenBank/DDBJ whole genome shotgun (WGS) entry which is preliminary data.</text>
</comment>
<accession>A0A9Q0N8M8</accession>